<evidence type="ECO:0000256" key="3">
    <source>
        <dbReference type="ARBA" id="ARBA00012895"/>
    </source>
</evidence>
<evidence type="ECO:0000256" key="6">
    <source>
        <dbReference type="ARBA" id="ARBA00023235"/>
    </source>
</evidence>
<dbReference type="EMBL" id="CAJNXB010001894">
    <property type="protein sequence ID" value="CAF3199767.1"/>
    <property type="molecule type" value="Genomic_DNA"/>
</dbReference>
<keyword evidence="6" id="KW-0413">Isomerase</keyword>
<accession>A0A817QDV3</accession>
<reference evidence="7" key="1">
    <citation type="submission" date="2021-02" db="EMBL/GenBank/DDBJ databases">
        <authorList>
            <person name="Nowell W R."/>
        </authorList>
    </citation>
    <scope>NUCLEOTIDE SEQUENCE</scope>
</reference>
<dbReference type="AlphaFoldDB" id="A0A817QDV3"/>
<comment type="caution">
    <text evidence="7">The sequence shown here is derived from an EMBL/GenBank/DDBJ whole genome shotgun (WGS) entry which is preliminary data.</text>
</comment>
<dbReference type="GO" id="GO:0000712">
    <property type="term" value="P:resolution of meiotic recombination intermediates"/>
    <property type="evidence" value="ECO:0007669"/>
    <property type="project" value="TreeGrafter"/>
</dbReference>
<dbReference type="Gene3D" id="3.30.565.10">
    <property type="entry name" value="Histidine kinase-like ATPase, C-terminal domain"/>
    <property type="match status" value="1"/>
</dbReference>
<dbReference type="GO" id="GO:0000819">
    <property type="term" value="P:sister chromatid segregation"/>
    <property type="evidence" value="ECO:0007669"/>
    <property type="project" value="TreeGrafter"/>
</dbReference>
<evidence type="ECO:0000313" key="7">
    <source>
        <dbReference type="EMBL" id="CAF3199767.1"/>
    </source>
</evidence>
<gene>
    <name evidence="8" type="ORF">LUA448_LOCUS21823</name>
    <name evidence="7" type="ORF">TIS948_LOCUS12504</name>
</gene>
<comment type="catalytic activity">
    <reaction evidence="1">
        <text>ATP-dependent breakage, passage and rejoining of double-stranded DNA.</text>
        <dbReference type="EC" id="5.6.2.2"/>
    </reaction>
</comment>
<protein>
    <recommendedName>
        <fullName evidence="3">DNA topoisomerase (ATP-hydrolyzing)</fullName>
        <ecNumber evidence="3">5.6.2.2</ecNumber>
    </recommendedName>
</protein>
<dbReference type="PANTHER" id="PTHR10169">
    <property type="entry name" value="DNA TOPOISOMERASE/GYRASE"/>
    <property type="match status" value="1"/>
</dbReference>
<dbReference type="InterPro" id="IPR050634">
    <property type="entry name" value="DNA_Topoisomerase_II"/>
</dbReference>
<dbReference type="InterPro" id="IPR036890">
    <property type="entry name" value="HATPase_C_sf"/>
</dbReference>
<dbReference type="GO" id="GO:0003677">
    <property type="term" value="F:DNA binding"/>
    <property type="evidence" value="ECO:0007669"/>
    <property type="project" value="UniProtKB-KW"/>
</dbReference>
<dbReference type="PANTHER" id="PTHR10169:SF38">
    <property type="entry name" value="DNA TOPOISOMERASE 2"/>
    <property type="match status" value="1"/>
</dbReference>
<evidence type="ECO:0000313" key="8">
    <source>
        <dbReference type="EMBL" id="CAF3449778.1"/>
    </source>
</evidence>
<dbReference type="EC" id="5.6.2.2" evidence="3"/>
<sequence length="150" mass="17254">MVSSMNKSINDTSNEDEDTYQVLEKLDNILKRSENILVQKNHEIWVSDEKAEEGSKIVKKEIIYVSGLYEIFDEILVNAVDNKQRDSTMTSIEDDINREKGEIKMCNDGRGIPIRKWTEDESIHIPTLTFGKLLTSDNFNDNQKRISGTI</sequence>
<evidence type="ECO:0000256" key="1">
    <source>
        <dbReference type="ARBA" id="ARBA00000185"/>
    </source>
</evidence>
<dbReference type="GO" id="GO:0003918">
    <property type="term" value="F:DNA topoisomerase type II (double strand cut, ATP-hydrolyzing) activity"/>
    <property type="evidence" value="ECO:0007669"/>
    <property type="project" value="UniProtKB-EC"/>
</dbReference>
<name>A0A817QDV3_9BILA</name>
<dbReference type="Proteomes" id="UP000663833">
    <property type="component" value="Unassembled WGS sequence"/>
</dbReference>
<keyword evidence="5" id="KW-0238">DNA-binding</keyword>
<evidence type="ECO:0000313" key="9">
    <source>
        <dbReference type="Proteomes" id="UP000663825"/>
    </source>
</evidence>
<comment type="cofactor">
    <cofactor evidence="2">
        <name>Mg(2+)</name>
        <dbReference type="ChEBI" id="CHEBI:18420"/>
    </cofactor>
</comment>
<evidence type="ECO:0000256" key="4">
    <source>
        <dbReference type="ARBA" id="ARBA00023029"/>
    </source>
</evidence>
<evidence type="ECO:0000256" key="5">
    <source>
        <dbReference type="ARBA" id="ARBA00023125"/>
    </source>
</evidence>
<dbReference type="OrthoDB" id="276498at2759"/>
<dbReference type="SUPFAM" id="SSF55874">
    <property type="entry name" value="ATPase domain of HSP90 chaperone/DNA topoisomerase II/histidine kinase"/>
    <property type="match status" value="1"/>
</dbReference>
<evidence type="ECO:0000256" key="2">
    <source>
        <dbReference type="ARBA" id="ARBA00001946"/>
    </source>
</evidence>
<proteinExistence type="predicted"/>
<organism evidence="7 9">
    <name type="scientific">Rotaria socialis</name>
    <dbReference type="NCBI Taxonomy" id="392032"/>
    <lineage>
        <taxon>Eukaryota</taxon>
        <taxon>Metazoa</taxon>
        <taxon>Spiralia</taxon>
        <taxon>Gnathifera</taxon>
        <taxon>Rotifera</taxon>
        <taxon>Eurotatoria</taxon>
        <taxon>Bdelloidea</taxon>
        <taxon>Philodinida</taxon>
        <taxon>Philodinidae</taxon>
        <taxon>Rotaria</taxon>
    </lineage>
</organism>
<dbReference type="GO" id="GO:0005634">
    <property type="term" value="C:nucleus"/>
    <property type="evidence" value="ECO:0007669"/>
    <property type="project" value="TreeGrafter"/>
</dbReference>
<dbReference type="PRINTS" id="PR00418">
    <property type="entry name" value="TPI2FAMILY"/>
</dbReference>
<keyword evidence="4" id="KW-0799">Topoisomerase</keyword>
<dbReference type="EMBL" id="CAJNYD010002894">
    <property type="protein sequence ID" value="CAF3449778.1"/>
    <property type="molecule type" value="Genomic_DNA"/>
</dbReference>
<dbReference type="Proteomes" id="UP000663825">
    <property type="component" value="Unassembled WGS sequence"/>
</dbReference>